<reference evidence="2 3" key="1">
    <citation type="submission" date="2014-02" db="EMBL/GenBank/DDBJ databases">
        <authorList>
            <person name="Sears C."/>
            <person name="Carroll K."/>
            <person name="Sack B.R."/>
            <person name="Qadri F."/>
            <person name="Myers L.L."/>
            <person name="Chung G.-T."/>
            <person name="Escheverria P."/>
            <person name="Fraser C.M."/>
            <person name="Sadzewicz L."/>
            <person name="Shefchek K.A."/>
            <person name="Tallon L."/>
            <person name="Das S.P."/>
            <person name="Daugherty S."/>
            <person name="Mongodin E.F."/>
        </authorList>
    </citation>
    <scope>NUCLEOTIDE SEQUENCE [LARGE SCALE GENOMIC DNA]</scope>
    <source>
        <strain evidence="2 3">S36L11</strain>
    </source>
</reference>
<protein>
    <recommendedName>
        <fullName evidence="1">TraG N-terminal Bacteroidetes domain-containing protein</fullName>
    </recommendedName>
</protein>
<dbReference type="PATRIC" id="fig|1339327.3.peg.2345"/>
<evidence type="ECO:0000259" key="1">
    <source>
        <dbReference type="Pfam" id="PF12991"/>
    </source>
</evidence>
<dbReference type="EMBL" id="JGDJ01000177">
    <property type="protein sequence ID" value="EXZ29034.1"/>
    <property type="molecule type" value="Genomic_DNA"/>
</dbReference>
<dbReference type="InterPro" id="IPR053155">
    <property type="entry name" value="F-pilin_assembly_TraC"/>
</dbReference>
<accession>A0A015Z2D8</accession>
<dbReference type="RefSeq" id="WP_080693108.1">
    <property type="nucleotide sequence ID" value="NZ_JGDJ01000177.1"/>
</dbReference>
<dbReference type="Proteomes" id="UP000022082">
    <property type="component" value="Unassembled WGS sequence"/>
</dbReference>
<name>A0A015Z2D8_BACFG</name>
<evidence type="ECO:0000313" key="3">
    <source>
        <dbReference type="Proteomes" id="UP000022082"/>
    </source>
</evidence>
<comment type="caution">
    <text evidence="2">The sequence shown here is derived from an EMBL/GenBank/DDBJ whole genome shotgun (WGS) entry which is preliminary data.</text>
</comment>
<organism evidence="2 3">
    <name type="scientific">Bacteroides fragilis str. S36L11</name>
    <dbReference type="NCBI Taxonomy" id="1339327"/>
    <lineage>
        <taxon>Bacteria</taxon>
        <taxon>Pseudomonadati</taxon>
        <taxon>Bacteroidota</taxon>
        <taxon>Bacteroidia</taxon>
        <taxon>Bacteroidales</taxon>
        <taxon>Bacteroidaceae</taxon>
        <taxon>Bacteroides</taxon>
    </lineage>
</organism>
<sequence length="81" mass="9157">MRNILKATTLESKFPLLAVEGGCIISKDADITVVYRVELPELFTVTSAEYEAIHAAWCKALKVLPEYSVVHKQDWVRHDVV</sequence>
<evidence type="ECO:0000313" key="2">
    <source>
        <dbReference type="EMBL" id="EXZ29034.1"/>
    </source>
</evidence>
<dbReference type="InterPro" id="IPR024451">
    <property type="entry name" value="TraG_N_Bacteroidetes"/>
</dbReference>
<dbReference type="PANTHER" id="PTHR38467:SF1">
    <property type="entry name" value="CONJUGATIVE TRANSFER: ASSEMBLY"/>
    <property type="match status" value="1"/>
</dbReference>
<dbReference type="PANTHER" id="PTHR38467">
    <property type="match status" value="1"/>
</dbReference>
<proteinExistence type="predicted"/>
<dbReference type="AlphaFoldDB" id="A0A015Z2D8"/>
<dbReference type="Pfam" id="PF12991">
    <property type="entry name" value="DUF3875"/>
    <property type="match status" value="1"/>
</dbReference>
<feature type="domain" description="TraG N-terminal Bacteroidetes" evidence="1">
    <location>
        <begin position="3"/>
        <end position="55"/>
    </location>
</feature>
<gene>
    <name evidence="2" type="ORF">M136_1709</name>
</gene>